<dbReference type="PANTHER" id="PTHR43133:SF65">
    <property type="entry name" value="ECF RNA POLYMERASE SIGMA FACTOR SIGG"/>
    <property type="match status" value="1"/>
</dbReference>
<proteinExistence type="inferred from homology"/>
<evidence type="ECO:0000256" key="7">
    <source>
        <dbReference type="RuleBase" id="RU000716"/>
    </source>
</evidence>
<dbReference type="Pfam" id="PF04542">
    <property type="entry name" value="Sigma70_r2"/>
    <property type="match status" value="1"/>
</dbReference>
<dbReference type="Proteomes" id="UP000294257">
    <property type="component" value="Unassembled WGS sequence"/>
</dbReference>
<dbReference type="InterPro" id="IPR032710">
    <property type="entry name" value="NTF2-like_dom_sf"/>
</dbReference>
<evidence type="ECO:0000256" key="6">
    <source>
        <dbReference type="ARBA" id="ARBA00023163"/>
    </source>
</evidence>
<evidence type="ECO:0000256" key="8">
    <source>
        <dbReference type="SAM" id="Coils"/>
    </source>
</evidence>
<dbReference type="NCBIfam" id="TIGR02937">
    <property type="entry name" value="sigma70-ECF"/>
    <property type="match status" value="1"/>
</dbReference>
<dbReference type="InterPro" id="IPR013325">
    <property type="entry name" value="RNA_pol_sigma_r2"/>
</dbReference>
<comment type="similarity">
    <text evidence="1 7">Belongs to the sigma-70 factor family. ECF subfamily.</text>
</comment>
<sequence length="318" mass="34454">MTTADFATLAEPYRRELIAHCYRMIGSVADAEDLVQETYLRAWRGYDRFEGRSSLRTWLYQIATNVCLTAAGKSDRRVLPSGIAEPSGDPHGEPRMAGAETLWLQPIPDSLVADPAATVAARDSLRLALIACLQGLPSSQRAVLLLRDVVGLRAAEVAEALDTSVAAVKSTLQRARARLAELRDAAGDTVDEPAEPERKHLLERYMRAFETSDVRLLERILREDASLQMPPAATWFSGKSICVPFFAASALGEPGDWRMLPTSANGQPAAAAYLRGEDGVYRAYGVAVLTVTTTGLAEIIAFGDPSLVTRFGFPSVSS</sequence>
<dbReference type="Pfam" id="PF08281">
    <property type="entry name" value="Sigma70_r4_2"/>
    <property type="match status" value="1"/>
</dbReference>
<dbReference type="CDD" id="cd06171">
    <property type="entry name" value="Sigma70_r4"/>
    <property type="match status" value="1"/>
</dbReference>
<dbReference type="PROSITE" id="PS01063">
    <property type="entry name" value="SIGMA70_ECF"/>
    <property type="match status" value="1"/>
</dbReference>
<dbReference type="InterPro" id="IPR013324">
    <property type="entry name" value="RNA_pol_sigma_r3/r4-like"/>
</dbReference>
<keyword evidence="6 7" id="KW-0804">Transcription</keyword>
<reference evidence="11 12" key="1">
    <citation type="submission" date="2019-02" db="EMBL/GenBank/DDBJ databases">
        <title>Genomic Encyclopedia of Type Strains, Phase IV (KMG-IV): sequencing the most valuable type-strain genomes for metagenomic binning, comparative biology and taxonomic classification.</title>
        <authorList>
            <person name="Goeker M."/>
        </authorList>
    </citation>
    <scope>NUCLEOTIDE SEQUENCE [LARGE SCALE GENOMIC DNA]</scope>
    <source>
        <strain evidence="11 12">DSM 101727</strain>
    </source>
</reference>
<comment type="caution">
    <text evidence="11">The sequence shown here is derived from an EMBL/GenBank/DDBJ whole genome shotgun (WGS) entry which is preliminary data.</text>
</comment>
<dbReference type="GO" id="GO:0003677">
    <property type="term" value="F:DNA binding"/>
    <property type="evidence" value="ECO:0007669"/>
    <property type="project" value="UniProtKB-KW"/>
</dbReference>
<dbReference type="InterPro" id="IPR000838">
    <property type="entry name" value="RNA_pol_sigma70_ECF_CS"/>
</dbReference>
<dbReference type="InterPro" id="IPR007627">
    <property type="entry name" value="RNA_pol_sigma70_r2"/>
</dbReference>
<dbReference type="InterPro" id="IPR014305">
    <property type="entry name" value="RNA_pol_sigma-G_actinobac"/>
</dbReference>
<dbReference type="SUPFAM" id="SSF88659">
    <property type="entry name" value="Sigma3 and sigma4 domains of RNA polymerase sigma factors"/>
    <property type="match status" value="1"/>
</dbReference>
<evidence type="ECO:0000313" key="11">
    <source>
        <dbReference type="EMBL" id="RZS45112.1"/>
    </source>
</evidence>
<keyword evidence="5 7" id="KW-0238">DNA-binding</keyword>
<dbReference type="SUPFAM" id="SSF54427">
    <property type="entry name" value="NTF2-like"/>
    <property type="match status" value="1"/>
</dbReference>
<dbReference type="InterPro" id="IPR039425">
    <property type="entry name" value="RNA_pol_sigma-70-like"/>
</dbReference>
<protein>
    <recommendedName>
        <fullName evidence="7">RNA polymerase sigma factor</fullName>
    </recommendedName>
</protein>
<evidence type="ECO:0000256" key="5">
    <source>
        <dbReference type="ARBA" id="ARBA00023125"/>
    </source>
</evidence>
<keyword evidence="4 7" id="KW-0731">Sigma factor</keyword>
<dbReference type="InterPro" id="IPR013249">
    <property type="entry name" value="RNA_pol_sigma70_r4_t2"/>
</dbReference>
<comment type="subunit">
    <text evidence="2">Interacts transiently with the RNA polymerase catalytic core formed by RpoA, RpoB, RpoC and RpoZ (2 alpha, 1 beta, 1 beta' and 1 omega subunit) to form the RNA polymerase holoenzyme that can initiate transcription.</text>
</comment>
<evidence type="ECO:0000259" key="9">
    <source>
        <dbReference type="Pfam" id="PF04542"/>
    </source>
</evidence>
<dbReference type="NCBIfam" id="TIGR02960">
    <property type="entry name" value="SigX5"/>
    <property type="match status" value="1"/>
</dbReference>
<dbReference type="InterPro" id="IPR036388">
    <property type="entry name" value="WH-like_DNA-bd_sf"/>
</dbReference>
<feature type="domain" description="RNA polymerase sigma factor 70 region 4 type 2" evidence="10">
    <location>
        <begin position="127"/>
        <end position="179"/>
    </location>
</feature>
<dbReference type="SUPFAM" id="SSF88946">
    <property type="entry name" value="Sigma2 domain of RNA polymerase sigma factors"/>
    <property type="match status" value="1"/>
</dbReference>
<keyword evidence="12" id="KW-1185">Reference proteome</keyword>
<dbReference type="Gene3D" id="1.10.1740.10">
    <property type="match status" value="1"/>
</dbReference>
<feature type="domain" description="RNA polymerase sigma-70 region 2" evidence="9">
    <location>
        <begin position="9"/>
        <end position="76"/>
    </location>
</feature>
<dbReference type="AlphaFoldDB" id="A0A4Q7L9J3"/>
<evidence type="ECO:0000313" key="12">
    <source>
        <dbReference type="Proteomes" id="UP000294257"/>
    </source>
</evidence>
<keyword evidence="8" id="KW-0175">Coiled coil</keyword>
<dbReference type="OrthoDB" id="3806887at2"/>
<gene>
    <name evidence="11" type="ORF">EV193_101999</name>
</gene>
<keyword evidence="3 7" id="KW-0805">Transcription regulation</keyword>
<dbReference type="PANTHER" id="PTHR43133">
    <property type="entry name" value="RNA POLYMERASE ECF-TYPE SIGMA FACTO"/>
    <property type="match status" value="1"/>
</dbReference>
<dbReference type="GO" id="GO:0016987">
    <property type="term" value="F:sigma factor activity"/>
    <property type="evidence" value="ECO:0007669"/>
    <property type="project" value="UniProtKB-KW"/>
</dbReference>
<organism evidence="11 12">
    <name type="scientific">Herbihabitans rhizosphaerae</name>
    <dbReference type="NCBI Taxonomy" id="1872711"/>
    <lineage>
        <taxon>Bacteria</taxon>
        <taxon>Bacillati</taxon>
        <taxon>Actinomycetota</taxon>
        <taxon>Actinomycetes</taxon>
        <taxon>Pseudonocardiales</taxon>
        <taxon>Pseudonocardiaceae</taxon>
        <taxon>Herbihabitans</taxon>
    </lineage>
</organism>
<dbReference type="InterPro" id="IPR014284">
    <property type="entry name" value="RNA_pol_sigma-70_dom"/>
</dbReference>
<evidence type="ECO:0000256" key="4">
    <source>
        <dbReference type="ARBA" id="ARBA00023082"/>
    </source>
</evidence>
<evidence type="ECO:0000259" key="10">
    <source>
        <dbReference type="Pfam" id="PF08281"/>
    </source>
</evidence>
<dbReference type="Gene3D" id="3.10.450.50">
    <property type="match status" value="1"/>
</dbReference>
<evidence type="ECO:0000256" key="2">
    <source>
        <dbReference type="ARBA" id="ARBA00011344"/>
    </source>
</evidence>
<dbReference type="Gene3D" id="1.10.10.10">
    <property type="entry name" value="Winged helix-like DNA-binding domain superfamily/Winged helix DNA-binding domain"/>
    <property type="match status" value="1"/>
</dbReference>
<dbReference type="NCBIfam" id="NF006089">
    <property type="entry name" value="PRK08241.1"/>
    <property type="match status" value="1"/>
</dbReference>
<dbReference type="GO" id="GO:0006352">
    <property type="term" value="P:DNA-templated transcription initiation"/>
    <property type="evidence" value="ECO:0007669"/>
    <property type="project" value="InterPro"/>
</dbReference>
<dbReference type="GO" id="GO:0006950">
    <property type="term" value="P:response to stress"/>
    <property type="evidence" value="ECO:0007669"/>
    <property type="project" value="UniProtKB-ARBA"/>
</dbReference>
<evidence type="ECO:0000256" key="3">
    <source>
        <dbReference type="ARBA" id="ARBA00023015"/>
    </source>
</evidence>
<accession>A0A4Q7L9J3</accession>
<evidence type="ECO:0000256" key="1">
    <source>
        <dbReference type="ARBA" id="ARBA00010641"/>
    </source>
</evidence>
<dbReference type="EMBL" id="SGWQ01000001">
    <property type="protein sequence ID" value="RZS45112.1"/>
    <property type="molecule type" value="Genomic_DNA"/>
</dbReference>
<dbReference type="RefSeq" id="WP_130342695.1">
    <property type="nucleotide sequence ID" value="NZ_SGWQ01000001.1"/>
</dbReference>
<feature type="coiled-coil region" evidence="8">
    <location>
        <begin position="165"/>
        <end position="192"/>
    </location>
</feature>
<name>A0A4Q7L9J3_9PSEU</name>